<reference evidence="10 11" key="1">
    <citation type="journal article" date="2018" name="IMA Fungus">
        <title>IMA Genome-F 10: Nine draft genome sequences of Claviceps purpurea s.lat., including C. arundinis, C. humidiphila, and C. cf. spartinae, pseudomolecules for the pitch canker pathogen Fusarium circinatum, draft genome of Davidsoniella eucalypti, Grosmannia galeiformis, Quambalaria eucalypti, and Teratosphaeria destructans.</title>
        <authorList>
            <person name="Wingfield B.D."/>
            <person name="Liu M."/>
            <person name="Nguyen H.D."/>
            <person name="Lane F.A."/>
            <person name="Morgan S.W."/>
            <person name="De Vos L."/>
            <person name="Wilken P.M."/>
            <person name="Duong T.A."/>
            <person name="Aylward J."/>
            <person name="Coetzee M.P."/>
            <person name="Dadej K."/>
            <person name="De Beer Z.W."/>
            <person name="Findlay W."/>
            <person name="Havenga M."/>
            <person name="Kolarik M."/>
            <person name="Menzies J.G."/>
            <person name="Naidoo K."/>
            <person name="Pochopski O."/>
            <person name="Shoukouhi P."/>
            <person name="Santana Q.C."/>
            <person name="Seifert K.A."/>
            <person name="Soal N."/>
            <person name="Steenkamp E.T."/>
            <person name="Tatham C.T."/>
            <person name="van der Nest M.A."/>
            <person name="Wingfield M.J."/>
        </authorList>
    </citation>
    <scope>NUCLEOTIDE SEQUENCE [LARGE SCALE GENOMIC DNA]</scope>
    <source>
        <strain evidence="10">CMW44962</strain>
    </source>
</reference>
<evidence type="ECO:0000256" key="4">
    <source>
        <dbReference type="ARBA" id="ARBA00022723"/>
    </source>
</evidence>
<keyword evidence="5" id="KW-0560">Oxidoreductase</keyword>
<dbReference type="PROSITE" id="PS51405">
    <property type="entry name" value="HEME_HALOPEROXIDASE"/>
    <property type="match status" value="1"/>
</dbReference>
<dbReference type="PANTHER" id="PTHR33577:SF15">
    <property type="entry name" value="HEME HALOPEROXIDASE FAMILY PROFILE DOMAIN-CONTAINING PROTEIN"/>
    <property type="match status" value="1"/>
</dbReference>
<comment type="similarity">
    <text evidence="7">Belongs to the chloroperoxidase family.</text>
</comment>
<accession>A0A9W7SV55</accession>
<evidence type="ECO:0000256" key="8">
    <source>
        <dbReference type="SAM" id="SignalP"/>
    </source>
</evidence>
<dbReference type="Proteomes" id="UP001138500">
    <property type="component" value="Unassembled WGS sequence"/>
</dbReference>
<keyword evidence="8" id="KW-0732">Signal</keyword>
<dbReference type="EMBL" id="RIBY02001114">
    <property type="protein sequence ID" value="KAH9832365.1"/>
    <property type="molecule type" value="Genomic_DNA"/>
</dbReference>
<gene>
    <name evidence="10" type="ORF">Tdes44962_MAKER08813</name>
</gene>
<evidence type="ECO:0000256" key="2">
    <source>
        <dbReference type="ARBA" id="ARBA00022559"/>
    </source>
</evidence>
<keyword evidence="3" id="KW-0349">Heme</keyword>
<sequence length="418" mass="44725">MKSAAAFALLISSAAAYPWVVHAPGVDSSLLPSKNKKTIRGLGRRQQTGEGLSGPAYCPYNPDHVPAAPVTSQYPYNGAVNGQQGKGIGNYLVPDPNDSAHAYVAPGPNDIRGPCPGLNTAANHNFLSHDGIVTYNELVDAQQNVYNVGYDLANLLAVLGLITTDGDIVNEKLSIGCDATNRTSYNPTLTGSEPGLDGHNKFEADASLSRNDFFTHDGDDFSYNQTLFDMMSETTNNSPTQQSLAKYRQQRYQESLANNPNFFYGPLALLQYGAASFLYELMPSVPPGSADGQPDYASVKTFFEEERIPDNWYTRGSPYSNQDVTNEILEMYLDAPVVFGGNVGNGTFAPISFGSIQDGKIPSDISAADTLCLLYQLALGPVPSSLNGLITPTVEALSFAATKLSPMFANLGCPTALT</sequence>
<dbReference type="PANTHER" id="PTHR33577">
    <property type="entry name" value="STERIGMATOCYSTIN BIOSYNTHESIS PEROXIDASE STCC-RELATED"/>
    <property type="match status" value="1"/>
</dbReference>
<dbReference type="InterPro" id="IPR000028">
    <property type="entry name" value="Chloroperoxidase"/>
</dbReference>
<evidence type="ECO:0000256" key="3">
    <source>
        <dbReference type="ARBA" id="ARBA00022617"/>
    </source>
</evidence>
<evidence type="ECO:0000259" key="9">
    <source>
        <dbReference type="PROSITE" id="PS51405"/>
    </source>
</evidence>
<organism evidence="10 11">
    <name type="scientific">Teratosphaeria destructans</name>
    <dbReference type="NCBI Taxonomy" id="418781"/>
    <lineage>
        <taxon>Eukaryota</taxon>
        <taxon>Fungi</taxon>
        <taxon>Dikarya</taxon>
        <taxon>Ascomycota</taxon>
        <taxon>Pezizomycotina</taxon>
        <taxon>Dothideomycetes</taxon>
        <taxon>Dothideomycetidae</taxon>
        <taxon>Mycosphaerellales</taxon>
        <taxon>Teratosphaeriaceae</taxon>
        <taxon>Teratosphaeria</taxon>
    </lineage>
</organism>
<dbReference type="GO" id="GO:0046872">
    <property type="term" value="F:metal ion binding"/>
    <property type="evidence" value="ECO:0007669"/>
    <property type="project" value="UniProtKB-KW"/>
</dbReference>
<evidence type="ECO:0000313" key="11">
    <source>
        <dbReference type="Proteomes" id="UP001138500"/>
    </source>
</evidence>
<reference evidence="10 11" key="2">
    <citation type="journal article" date="2021" name="Curr. Genet.">
        <title>Genetic response to nitrogen starvation in the aggressive Eucalyptus foliar pathogen Teratosphaeria destructans.</title>
        <authorList>
            <person name="Havenga M."/>
            <person name="Wingfield B.D."/>
            <person name="Wingfield M.J."/>
            <person name="Dreyer L.L."/>
            <person name="Roets F."/>
            <person name="Aylward J."/>
        </authorList>
    </citation>
    <scope>NUCLEOTIDE SEQUENCE [LARGE SCALE GENOMIC DNA]</scope>
    <source>
        <strain evidence="10">CMW44962</strain>
    </source>
</reference>
<keyword evidence="11" id="KW-1185">Reference proteome</keyword>
<feature type="signal peptide" evidence="8">
    <location>
        <begin position="1"/>
        <end position="16"/>
    </location>
</feature>
<comment type="caution">
    <text evidence="10">The sequence shown here is derived from an EMBL/GenBank/DDBJ whole genome shotgun (WGS) entry which is preliminary data.</text>
</comment>
<dbReference type="SUPFAM" id="SSF47571">
    <property type="entry name" value="Cloroperoxidase"/>
    <property type="match status" value="1"/>
</dbReference>
<protein>
    <submittedName>
        <fullName evidence="10">Cloroperoxidase</fullName>
    </submittedName>
</protein>
<keyword evidence="4" id="KW-0479">Metal-binding</keyword>
<dbReference type="Pfam" id="PF01328">
    <property type="entry name" value="Peroxidase_2"/>
    <property type="match status" value="1"/>
</dbReference>
<comment type="cofactor">
    <cofactor evidence="1">
        <name>heme b</name>
        <dbReference type="ChEBI" id="CHEBI:60344"/>
    </cofactor>
</comment>
<dbReference type="OrthoDB" id="407298at2759"/>
<evidence type="ECO:0000313" key="10">
    <source>
        <dbReference type="EMBL" id="KAH9832365.1"/>
    </source>
</evidence>
<dbReference type="Gene3D" id="1.10.489.10">
    <property type="entry name" value="Chloroperoxidase-like"/>
    <property type="match status" value="1"/>
</dbReference>
<feature type="domain" description="Heme haloperoxidase family profile" evidence="9">
    <location>
        <begin position="99"/>
        <end position="326"/>
    </location>
</feature>
<evidence type="ECO:0000256" key="1">
    <source>
        <dbReference type="ARBA" id="ARBA00001970"/>
    </source>
</evidence>
<evidence type="ECO:0000256" key="6">
    <source>
        <dbReference type="ARBA" id="ARBA00023004"/>
    </source>
</evidence>
<proteinExistence type="inferred from homology"/>
<dbReference type="GO" id="GO:0004601">
    <property type="term" value="F:peroxidase activity"/>
    <property type="evidence" value="ECO:0007669"/>
    <property type="project" value="UniProtKB-KW"/>
</dbReference>
<evidence type="ECO:0000256" key="7">
    <source>
        <dbReference type="ARBA" id="ARBA00025795"/>
    </source>
</evidence>
<keyword evidence="2" id="KW-0575">Peroxidase</keyword>
<dbReference type="AlphaFoldDB" id="A0A9W7SV55"/>
<evidence type="ECO:0000256" key="5">
    <source>
        <dbReference type="ARBA" id="ARBA00023002"/>
    </source>
</evidence>
<dbReference type="InterPro" id="IPR036851">
    <property type="entry name" value="Chloroperoxidase-like_sf"/>
</dbReference>
<keyword evidence="6" id="KW-0408">Iron</keyword>
<name>A0A9W7SV55_9PEZI</name>
<feature type="chain" id="PRO_5040797460" evidence="8">
    <location>
        <begin position="17"/>
        <end position="418"/>
    </location>
</feature>